<proteinExistence type="predicted"/>
<evidence type="ECO:0000259" key="2">
    <source>
        <dbReference type="Pfam" id="PF01266"/>
    </source>
</evidence>
<organism evidence="3 4">
    <name type="scientific">Candidatus Schekmanbacteria bacterium GWA2_38_11</name>
    <dbReference type="NCBI Taxonomy" id="1817876"/>
    <lineage>
        <taxon>Bacteria</taxon>
        <taxon>Candidatus Schekmaniibacteriota</taxon>
    </lineage>
</organism>
<sequence length="382" mass="41877">MLTADAVIIGGGIVGTSIAYNLVKDGLKNVTLIEKEEILGAGSTSKSAGGVRHQYSNEINIRMTIESLKILRNFEEEMETKIDFRRHGYMFLASIQETLSTFKKNVELQNSLGVKVELLLPEEIKDIVPQLNVEDIIGGTFCKLDGYLDPSGLVYGYSKNFKRLGGKIFTSTEAKGIEIKNGKVFSVVTDRGEIRTETVVNAGGPYGGRIGEMAGIKIPVNPLKRQIFVTSPFNHIRPDAPMVIDFDDPFYFRPECGAILMSMADKEEVHGFDTTLDWSTLERVVEKAVHRIPVLGDARVMNGWAGLRELTPDQNAILGEVPGVKGFICAVGFSGHGVMHSPITGKLIAELIIDGKSKTLPISEMSIERFSEGKTELEKGVI</sequence>
<dbReference type="Pfam" id="PF01266">
    <property type="entry name" value="DAO"/>
    <property type="match status" value="1"/>
</dbReference>
<dbReference type="SUPFAM" id="SSF51905">
    <property type="entry name" value="FAD/NAD(P)-binding domain"/>
    <property type="match status" value="1"/>
</dbReference>
<dbReference type="PANTHER" id="PTHR13847">
    <property type="entry name" value="SARCOSINE DEHYDROGENASE-RELATED"/>
    <property type="match status" value="1"/>
</dbReference>
<dbReference type="PANTHER" id="PTHR13847:SF287">
    <property type="entry name" value="FAD-DEPENDENT OXIDOREDUCTASE DOMAIN-CONTAINING PROTEIN 1"/>
    <property type="match status" value="1"/>
</dbReference>
<reference evidence="3 4" key="1">
    <citation type="journal article" date="2016" name="Nat. Commun.">
        <title>Thousands of microbial genomes shed light on interconnected biogeochemical processes in an aquifer system.</title>
        <authorList>
            <person name="Anantharaman K."/>
            <person name="Brown C.T."/>
            <person name="Hug L.A."/>
            <person name="Sharon I."/>
            <person name="Castelle C.J."/>
            <person name="Probst A.J."/>
            <person name="Thomas B.C."/>
            <person name="Singh A."/>
            <person name="Wilkins M.J."/>
            <person name="Karaoz U."/>
            <person name="Brodie E.L."/>
            <person name="Williams K.H."/>
            <person name="Hubbard S.S."/>
            <person name="Banfield J.F."/>
        </authorList>
    </citation>
    <scope>NUCLEOTIDE SEQUENCE [LARGE SCALE GENOMIC DNA]</scope>
</reference>
<evidence type="ECO:0000313" key="3">
    <source>
        <dbReference type="EMBL" id="OGL38451.1"/>
    </source>
</evidence>
<feature type="domain" description="FAD dependent oxidoreductase" evidence="2">
    <location>
        <begin position="5"/>
        <end position="351"/>
    </location>
</feature>
<name>A0A1F7RAK4_9BACT</name>
<dbReference type="EMBL" id="MGDB01000146">
    <property type="protein sequence ID" value="OGL38451.1"/>
    <property type="molecule type" value="Genomic_DNA"/>
</dbReference>
<dbReference type="AlphaFoldDB" id="A0A1F7RAK4"/>
<gene>
    <name evidence="3" type="ORF">A2042_08500</name>
</gene>
<dbReference type="InterPro" id="IPR006076">
    <property type="entry name" value="FAD-dep_OxRdtase"/>
</dbReference>
<dbReference type="GO" id="GO:0016491">
    <property type="term" value="F:oxidoreductase activity"/>
    <property type="evidence" value="ECO:0007669"/>
    <property type="project" value="UniProtKB-KW"/>
</dbReference>
<comment type="caution">
    <text evidence="3">The sequence shown here is derived from an EMBL/GenBank/DDBJ whole genome shotgun (WGS) entry which is preliminary data.</text>
</comment>
<dbReference type="Gene3D" id="3.30.9.10">
    <property type="entry name" value="D-Amino Acid Oxidase, subunit A, domain 2"/>
    <property type="match status" value="1"/>
</dbReference>
<keyword evidence="1" id="KW-0560">Oxidoreductase</keyword>
<dbReference type="SUPFAM" id="SSF54373">
    <property type="entry name" value="FAD-linked reductases, C-terminal domain"/>
    <property type="match status" value="1"/>
</dbReference>
<dbReference type="Gene3D" id="3.50.50.60">
    <property type="entry name" value="FAD/NAD(P)-binding domain"/>
    <property type="match status" value="1"/>
</dbReference>
<dbReference type="GO" id="GO:0005737">
    <property type="term" value="C:cytoplasm"/>
    <property type="evidence" value="ECO:0007669"/>
    <property type="project" value="TreeGrafter"/>
</dbReference>
<evidence type="ECO:0000313" key="4">
    <source>
        <dbReference type="Proteomes" id="UP000178526"/>
    </source>
</evidence>
<dbReference type="Proteomes" id="UP000178526">
    <property type="component" value="Unassembled WGS sequence"/>
</dbReference>
<dbReference type="InterPro" id="IPR036188">
    <property type="entry name" value="FAD/NAD-bd_sf"/>
</dbReference>
<evidence type="ECO:0000256" key="1">
    <source>
        <dbReference type="ARBA" id="ARBA00023002"/>
    </source>
</evidence>
<protein>
    <recommendedName>
        <fullName evidence="2">FAD dependent oxidoreductase domain-containing protein</fullName>
    </recommendedName>
</protein>
<accession>A0A1F7RAK4</accession>